<organism evidence="2 3">
    <name type="scientific">Rotaria magnacalcarata</name>
    <dbReference type="NCBI Taxonomy" id="392030"/>
    <lineage>
        <taxon>Eukaryota</taxon>
        <taxon>Metazoa</taxon>
        <taxon>Spiralia</taxon>
        <taxon>Gnathifera</taxon>
        <taxon>Rotifera</taxon>
        <taxon>Eurotatoria</taxon>
        <taxon>Bdelloidea</taxon>
        <taxon>Philodinida</taxon>
        <taxon>Philodinidae</taxon>
        <taxon>Rotaria</taxon>
    </lineage>
</organism>
<evidence type="ECO:0000313" key="3">
    <source>
        <dbReference type="Proteomes" id="UP000663824"/>
    </source>
</evidence>
<dbReference type="Proteomes" id="UP000663824">
    <property type="component" value="Unassembled WGS sequence"/>
</dbReference>
<dbReference type="SUPFAM" id="SSF56219">
    <property type="entry name" value="DNase I-like"/>
    <property type="match status" value="1"/>
</dbReference>
<gene>
    <name evidence="2" type="ORF">MBJ925_LOCUS31828</name>
</gene>
<dbReference type="EMBL" id="CAJNRE010017408">
    <property type="protein sequence ID" value="CAF2154160.1"/>
    <property type="molecule type" value="Genomic_DNA"/>
</dbReference>
<dbReference type="InterPro" id="IPR005135">
    <property type="entry name" value="Endo/exonuclease/phosphatase"/>
</dbReference>
<dbReference type="InterPro" id="IPR036691">
    <property type="entry name" value="Endo/exonu/phosph_ase_sf"/>
</dbReference>
<dbReference type="GO" id="GO:0003824">
    <property type="term" value="F:catalytic activity"/>
    <property type="evidence" value="ECO:0007669"/>
    <property type="project" value="InterPro"/>
</dbReference>
<dbReference type="Pfam" id="PF03372">
    <property type="entry name" value="Exo_endo_phos"/>
    <property type="match status" value="1"/>
</dbReference>
<comment type="caution">
    <text evidence="2">The sequence shown here is derived from an EMBL/GenBank/DDBJ whole genome shotgun (WGS) entry which is preliminary data.</text>
</comment>
<name>A0A816Y9Y0_9BILA</name>
<evidence type="ECO:0000313" key="2">
    <source>
        <dbReference type="EMBL" id="CAF2154160.1"/>
    </source>
</evidence>
<dbReference type="AlphaFoldDB" id="A0A816Y9Y0"/>
<dbReference type="Gene3D" id="3.60.10.10">
    <property type="entry name" value="Endonuclease/exonuclease/phosphatase"/>
    <property type="match status" value="1"/>
</dbReference>
<proteinExistence type="predicted"/>
<sequence length="241" mass="27279">MYQKSYVNQSYSYMHLLCFNVRGLDLRWGEVCLLVKRHRFDIIVLGEVGHVDFSLLGAAFANYRIFYQAGENPHGGVLVLIHHDIPTTRISRSLQNVCVIDLLLGQTIRLIAIYAPVSKSWDWMDLSSFVTNRCTITGDFNIDIEKDGEKAERLLEWMDSCCLGPFIPDSNTSLRSDRTIDYALAAGVNISIQTCENDTCSDHKPLLVGIACDTVLKLEGSRITWSVFSLILAFTSEFWEQ</sequence>
<accession>A0A816Y9Y0</accession>
<feature type="domain" description="Endonuclease/exonuclease/phosphatase" evidence="1">
    <location>
        <begin position="19"/>
        <end position="203"/>
    </location>
</feature>
<protein>
    <recommendedName>
        <fullName evidence="1">Endonuclease/exonuclease/phosphatase domain-containing protein</fullName>
    </recommendedName>
</protein>
<reference evidence="2" key="1">
    <citation type="submission" date="2021-02" db="EMBL/GenBank/DDBJ databases">
        <authorList>
            <person name="Nowell W R."/>
        </authorList>
    </citation>
    <scope>NUCLEOTIDE SEQUENCE</scope>
</reference>
<evidence type="ECO:0000259" key="1">
    <source>
        <dbReference type="Pfam" id="PF03372"/>
    </source>
</evidence>